<proteinExistence type="predicted"/>
<comment type="caution">
    <text evidence="1">The sequence shown here is derived from an EMBL/GenBank/DDBJ whole genome shotgun (WGS) entry which is preliminary data.</text>
</comment>
<dbReference type="Proteomes" id="UP001175000">
    <property type="component" value="Unassembled WGS sequence"/>
</dbReference>
<dbReference type="EMBL" id="JAULSU010000001">
    <property type="protein sequence ID" value="KAK0632615.1"/>
    <property type="molecule type" value="Genomic_DNA"/>
</dbReference>
<gene>
    <name evidence="1" type="ORF">B0T14DRAFT_38735</name>
</gene>
<sequence>MAVLKTRIRIRKANPADATSLAEIHFAAFKPDVINELMFPKGTTADAMAKSASLLFPPPDRNPKGTSPERLILVAELVPEEGPADAPGEIVAFAKWSLRRKPIPEEEWNVDPPIDPDMLGEGSNIEMYKWFNGTLHRRFREIARGDPMLYLGVLVCSPHRQRLGAGSALVQWGTDLADRLGLISWLEASPYGYPLYKRHGYEDVAVVDFKITETWGATKAEGRDWGEKSALEIGGPLPEGELRTVIMKRMPKAT</sequence>
<evidence type="ECO:0000313" key="2">
    <source>
        <dbReference type="Proteomes" id="UP001175000"/>
    </source>
</evidence>
<evidence type="ECO:0000313" key="1">
    <source>
        <dbReference type="EMBL" id="KAK0632615.1"/>
    </source>
</evidence>
<name>A0AA40CC07_9PEZI</name>
<dbReference type="InterPro" id="IPR016181">
    <property type="entry name" value="Acyl_CoA_acyltransferase"/>
</dbReference>
<keyword evidence="2" id="KW-1185">Reference proteome</keyword>
<protein>
    <submittedName>
        <fullName evidence="1">N-acetyltransferase-like protein</fullName>
    </submittedName>
</protein>
<dbReference type="Gene3D" id="3.40.630.30">
    <property type="match status" value="1"/>
</dbReference>
<accession>A0AA40CC07</accession>
<dbReference type="SUPFAM" id="SSF55729">
    <property type="entry name" value="Acyl-CoA N-acyltransferases (Nat)"/>
    <property type="match status" value="1"/>
</dbReference>
<dbReference type="PANTHER" id="PTHR42791:SF17">
    <property type="entry name" value="ACETYLTRANSFERASE, GNAT FAMILY FAMILY (AFU_ORTHOLOGUE AFUA_8G05690)"/>
    <property type="match status" value="1"/>
</dbReference>
<dbReference type="AlphaFoldDB" id="A0AA40CC07"/>
<reference evidence="1" key="1">
    <citation type="submission" date="2023-06" db="EMBL/GenBank/DDBJ databases">
        <title>Genome-scale phylogeny and comparative genomics of the fungal order Sordariales.</title>
        <authorList>
            <consortium name="Lawrence Berkeley National Laboratory"/>
            <person name="Hensen N."/>
            <person name="Bonometti L."/>
            <person name="Westerberg I."/>
            <person name="Brannstrom I.O."/>
            <person name="Guillou S."/>
            <person name="Cros-Aarteil S."/>
            <person name="Calhoun S."/>
            <person name="Haridas S."/>
            <person name="Kuo A."/>
            <person name="Mondo S."/>
            <person name="Pangilinan J."/>
            <person name="Riley R."/>
            <person name="Labutti K."/>
            <person name="Andreopoulos B."/>
            <person name="Lipzen A."/>
            <person name="Chen C."/>
            <person name="Yanf M."/>
            <person name="Daum C."/>
            <person name="Ng V."/>
            <person name="Clum A."/>
            <person name="Steindorff A."/>
            <person name="Ohm R."/>
            <person name="Martin F."/>
            <person name="Silar P."/>
            <person name="Natvig D."/>
            <person name="Lalanne C."/>
            <person name="Gautier V."/>
            <person name="Ament-Velasquez S.L."/>
            <person name="Kruys A."/>
            <person name="Hutchinson M.I."/>
            <person name="Powell A.J."/>
            <person name="Barry K."/>
            <person name="Miller A.N."/>
            <person name="Grigoriev I.V."/>
            <person name="Debuchy R."/>
            <person name="Gladieux P."/>
            <person name="Thoren M.H."/>
            <person name="Johannesson H."/>
        </authorList>
    </citation>
    <scope>NUCLEOTIDE SEQUENCE</scope>
    <source>
        <strain evidence="1">CBS 606.72</strain>
    </source>
</reference>
<dbReference type="PANTHER" id="PTHR42791">
    <property type="entry name" value="GNAT FAMILY ACETYLTRANSFERASE"/>
    <property type="match status" value="1"/>
</dbReference>
<organism evidence="1 2">
    <name type="scientific">Immersiella caudata</name>
    <dbReference type="NCBI Taxonomy" id="314043"/>
    <lineage>
        <taxon>Eukaryota</taxon>
        <taxon>Fungi</taxon>
        <taxon>Dikarya</taxon>
        <taxon>Ascomycota</taxon>
        <taxon>Pezizomycotina</taxon>
        <taxon>Sordariomycetes</taxon>
        <taxon>Sordariomycetidae</taxon>
        <taxon>Sordariales</taxon>
        <taxon>Lasiosphaeriaceae</taxon>
        <taxon>Immersiella</taxon>
    </lineage>
</organism>
<dbReference type="InterPro" id="IPR052523">
    <property type="entry name" value="Trichothecene_AcTrans"/>
</dbReference>